<comment type="caution">
    <text evidence="2">The sequence shown here is derived from an EMBL/GenBank/DDBJ whole genome shotgun (WGS) entry which is preliminary data.</text>
</comment>
<name>A0ABQ4TDV4_METOR</name>
<gene>
    <name evidence="2" type="ORF">LKMONMHP_3453</name>
</gene>
<dbReference type="PANTHER" id="PTHR43685:SF2">
    <property type="entry name" value="GLYCOSYLTRANSFERASE 2-LIKE DOMAIN-CONTAINING PROTEIN"/>
    <property type="match status" value="1"/>
</dbReference>
<keyword evidence="3" id="KW-1185">Reference proteome</keyword>
<dbReference type="EMBL" id="BPQV01000010">
    <property type="protein sequence ID" value="GJE28581.1"/>
    <property type="molecule type" value="Genomic_DNA"/>
</dbReference>
<organism evidence="2 3">
    <name type="scientific">Methylobacterium organophilum</name>
    <dbReference type="NCBI Taxonomy" id="410"/>
    <lineage>
        <taxon>Bacteria</taxon>
        <taxon>Pseudomonadati</taxon>
        <taxon>Pseudomonadota</taxon>
        <taxon>Alphaproteobacteria</taxon>
        <taxon>Hyphomicrobiales</taxon>
        <taxon>Methylobacteriaceae</taxon>
        <taxon>Methylobacterium</taxon>
    </lineage>
</organism>
<dbReference type="InterPro" id="IPR050834">
    <property type="entry name" value="Glycosyltransf_2"/>
</dbReference>
<accession>A0ABQ4TDV4</accession>
<evidence type="ECO:0000313" key="3">
    <source>
        <dbReference type="Proteomes" id="UP001055156"/>
    </source>
</evidence>
<dbReference type="SUPFAM" id="SSF53448">
    <property type="entry name" value="Nucleotide-diphospho-sugar transferases"/>
    <property type="match status" value="1"/>
</dbReference>
<dbReference type="CDD" id="cd00761">
    <property type="entry name" value="Glyco_tranf_GTA_type"/>
    <property type="match status" value="1"/>
</dbReference>
<dbReference type="RefSeq" id="WP_238312521.1">
    <property type="nucleotide sequence ID" value="NZ_BPQV01000010.1"/>
</dbReference>
<feature type="domain" description="Glycosyltransferase 2-like" evidence="1">
    <location>
        <begin position="8"/>
        <end position="128"/>
    </location>
</feature>
<reference evidence="2" key="2">
    <citation type="submission" date="2021-08" db="EMBL/GenBank/DDBJ databases">
        <authorList>
            <person name="Tani A."/>
            <person name="Ola A."/>
            <person name="Ogura Y."/>
            <person name="Katsura K."/>
            <person name="Hayashi T."/>
        </authorList>
    </citation>
    <scope>NUCLEOTIDE SEQUENCE</scope>
    <source>
        <strain evidence="2">NBRC 15689</strain>
    </source>
</reference>
<reference evidence="2" key="1">
    <citation type="journal article" date="2021" name="Front. Microbiol.">
        <title>Comprehensive Comparative Genomics and Phenotyping of Methylobacterium Species.</title>
        <authorList>
            <person name="Alessa O."/>
            <person name="Ogura Y."/>
            <person name="Fujitani Y."/>
            <person name="Takami H."/>
            <person name="Hayashi T."/>
            <person name="Sahin N."/>
            <person name="Tani A."/>
        </authorList>
    </citation>
    <scope>NUCLEOTIDE SEQUENCE</scope>
    <source>
        <strain evidence="2">NBRC 15689</strain>
    </source>
</reference>
<dbReference type="InterPro" id="IPR029044">
    <property type="entry name" value="Nucleotide-diphossugar_trans"/>
</dbReference>
<protein>
    <recommendedName>
        <fullName evidence="1">Glycosyltransferase 2-like domain-containing protein</fullName>
    </recommendedName>
</protein>
<dbReference type="Pfam" id="PF00535">
    <property type="entry name" value="Glycos_transf_2"/>
    <property type="match status" value="1"/>
</dbReference>
<dbReference type="Proteomes" id="UP001055156">
    <property type="component" value="Unassembled WGS sequence"/>
</dbReference>
<dbReference type="InterPro" id="IPR001173">
    <property type="entry name" value="Glyco_trans_2-like"/>
</dbReference>
<proteinExistence type="predicted"/>
<evidence type="ECO:0000313" key="2">
    <source>
        <dbReference type="EMBL" id="GJE28581.1"/>
    </source>
</evidence>
<dbReference type="PANTHER" id="PTHR43685">
    <property type="entry name" value="GLYCOSYLTRANSFERASE"/>
    <property type="match status" value="1"/>
</dbReference>
<evidence type="ECO:0000259" key="1">
    <source>
        <dbReference type="Pfam" id="PF00535"/>
    </source>
</evidence>
<dbReference type="Gene3D" id="3.90.550.10">
    <property type="entry name" value="Spore Coat Polysaccharide Biosynthesis Protein SpsA, Chain A"/>
    <property type="match status" value="1"/>
</dbReference>
<sequence>MASSVRLTVAICTYDRYDLLDRTLAALLEHDRIDGLTTEVVVVDNTPPDRRRPIGLPDSPGWRATICEDVGLSHARNSAIDQAAGEIITFLDDDALVSPGWTREILKAFDANPEALIVGGRVVPLYDDPDELPEWFDPSLASHLSCIDWSPVGRFLKEGEWLVGANLSLRRTVFETHGRFDPALGRRGVGSLLSNEEIALMEKVGRQRTFYCPEACVSHIIAADRLTTEYFRRRVFWQAISDMVSGSCWMTNEQALERYRDRMVRSPAQYRNIKALSYDPRTSAEFLIQLDAVYAMTMLAGAGFRQGGDV</sequence>